<dbReference type="Gene3D" id="1.10.287.130">
    <property type="match status" value="1"/>
</dbReference>
<feature type="domain" description="Response regulatory" evidence="9">
    <location>
        <begin position="945"/>
        <end position="1075"/>
    </location>
</feature>
<dbReference type="GO" id="GO:0005886">
    <property type="term" value="C:plasma membrane"/>
    <property type="evidence" value="ECO:0007669"/>
    <property type="project" value="TreeGrafter"/>
</dbReference>
<dbReference type="InterPro" id="IPR011006">
    <property type="entry name" value="CheY-like_superfamily"/>
</dbReference>
<evidence type="ECO:0000259" key="9">
    <source>
        <dbReference type="PROSITE" id="PS50110"/>
    </source>
</evidence>
<gene>
    <name evidence="10" type="ORF">DDE83_003565</name>
</gene>
<dbReference type="InterPro" id="IPR003661">
    <property type="entry name" value="HisK_dim/P_dom"/>
</dbReference>
<dbReference type="PANTHER" id="PTHR43047:SF72">
    <property type="entry name" value="OSMOSENSING HISTIDINE PROTEIN KINASE SLN1"/>
    <property type="match status" value="1"/>
</dbReference>
<dbReference type="GO" id="GO:0009927">
    <property type="term" value="F:histidine phosphotransfer kinase activity"/>
    <property type="evidence" value="ECO:0007669"/>
    <property type="project" value="TreeGrafter"/>
</dbReference>
<evidence type="ECO:0000313" key="10">
    <source>
        <dbReference type="EMBL" id="RAR13040.1"/>
    </source>
</evidence>
<dbReference type="SMART" id="SM00388">
    <property type="entry name" value="HisKA"/>
    <property type="match status" value="1"/>
</dbReference>
<evidence type="ECO:0000256" key="1">
    <source>
        <dbReference type="ARBA" id="ARBA00000085"/>
    </source>
</evidence>
<dbReference type="Pfam" id="PF00072">
    <property type="entry name" value="Response_reg"/>
    <property type="match status" value="1"/>
</dbReference>
<evidence type="ECO:0000313" key="11">
    <source>
        <dbReference type="Proteomes" id="UP000249619"/>
    </source>
</evidence>
<dbReference type="SMART" id="SM00448">
    <property type="entry name" value="REC"/>
    <property type="match status" value="1"/>
</dbReference>
<dbReference type="Pfam" id="PF02518">
    <property type="entry name" value="HATPase_c"/>
    <property type="match status" value="1"/>
</dbReference>
<dbReference type="PROSITE" id="PS50110">
    <property type="entry name" value="RESPONSE_REGULATORY"/>
    <property type="match status" value="1"/>
</dbReference>
<dbReference type="EMBL" id="QGDH01000041">
    <property type="protein sequence ID" value="RAR13040.1"/>
    <property type="molecule type" value="Genomic_DNA"/>
</dbReference>
<accession>A0A364N704</accession>
<dbReference type="EC" id="2.7.13.3" evidence="2"/>
<dbReference type="Pfam" id="PF00512">
    <property type="entry name" value="HisKA"/>
    <property type="match status" value="1"/>
</dbReference>
<feature type="compositionally biased region" description="Low complexity" evidence="7">
    <location>
        <begin position="878"/>
        <end position="894"/>
    </location>
</feature>
<dbReference type="Proteomes" id="UP000249619">
    <property type="component" value="Unassembled WGS sequence"/>
</dbReference>
<dbReference type="SUPFAM" id="SSF47384">
    <property type="entry name" value="Homodimeric domain of signal transducing histidine kinase"/>
    <property type="match status" value="1"/>
</dbReference>
<dbReference type="PRINTS" id="PR00344">
    <property type="entry name" value="BCTRLSENSOR"/>
</dbReference>
<sequence length="1080" mass="118294">MAISELSEEQQAFIADRARVWEVRRFCQVLPSVAEYERVSNIGSTSKPLKPHGSTLSQAPVEPIWATPEPHWVSVGQDTILFVTNDLIALWQTPRAGMVVERTKDLPFVQGDIAKFRYYAGIPLNPYDGPNIGTVFIFSETPSEAGLSAADRSYMFEVAAHITKHLEQAVEALEGKRVLRFNQGVASLLKMGSSASMDTDPQDEQPRPYAQLDQQHLVSNLYTESTLRVYHLAATLLHDTFEFDGVRIQEADMYGKFIINNPNWNGSKLLAQHLEPTTESPGNPSSALMNKLLEEFPQGVVIHIPGNSGDVVATTSAEDVTSVVDPIICTELPKTFPKARQIIVMPLRDAYHERSIGAVLGFANDQSRVYLSSTDLSSISAFCTTIMTQVRRLEAQAMDKIKSDFLGSVSHEMRTPLHGILSSLELLADTSHDAHQSDLLETARYSGMSLLETIDRILHFSNISSTARIPEEARLDGPKGLASQQSGLIYPQTADTQPKKDASAMVRLCEEIVQRESQRLRLKDAIRPEISGYGQDVLSRQSSPAPSAHAARSKGPAHLPLVLFDTNVAWSCRLTAVASFRAVFTNLLDNALKFGDASGCIRISLDVDETSCVLCVTDTGKGIDSSFLRHSVFDAFSQEDPLVDGTGLGLSIVKRTTTTLGGELVVDSDERRGSIFTATYPSTRLVFDAGQTMKTRSTNLPQLELSLFTPTRWSKQDSLRDRHCVEMLLASITRGLSRWFQVTVTPWQSTSTNKRLLFVLQEDVIDAKQTFGVEFDDAKRVLICPGLRTTVITPEAPSENVATIVGPVTLSSLQNAVACLFSDLVPAPGPLDTDEQSHASDKYSGDSVLARGRVDSRMNGAAPDDKLSEAVSRLDIAETQTESTVEDTTSSEPVSKTDMEHSLDGAMAKTIGEATNSATNEAEQVDSLQEPTPIMPPPMNQRAPKLLLVDDNPVNLKVLSMYAKKCSTLPAKSVDGGRKAIDAFKKAFSKDNDTSQPFDLIFLDLSMPEVSGFEVARQIREAEAASESQTPTYICALTGLVSDKDRNAAYASGVNHYLLKPARSKDLQDVIDMWRNGLTD</sequence>
<dbReference type="PROSITE" id="PS50109">
    <property type="entry name" value="HIS_KIN"/>
    <property type="match status" value="1"/>
</dbReference>
<dbReference type="InterPro" id="IPR036097">
    <property type="entry name" value="HisK_dim/P_sf"/>
</dbReference>
<feature type="domain" description="Histidine kinase" evidence="8">
    <location>
        <begin position="408"/>
        <end position="684"/>
    </location>
</feature>
<evidence type="ECO:0000256" key="5">
    <source>
        <dbReference type="ARBA" id="ARBA00022777"/>
    </source>
</evidence>
<evidence type="ECO:0000256" key="6">
    <source>
        <dbReference type="PROSITE-ProRule" id="PRU00169"/>
    </source>
</evidence>
<dbReference type="CDD" id="cd00082">
    <property type="entry name" value="HisKA"/>
    <property type="match status" value="1"/>
</dbReference>
<feature type="modified residue" description="4-aspartylphosphate" evidence="6">
    <location>
        <position position="1004"/>
    </location>
</feature>
<comment type="catalytic activity">
    <reaction evidence="1">
        <text>ATP + protein L-histidine = ADP + protein N-phospho-L-histidine.</text>
        <dbReference type="EC" id="2.7.13.3"/>
    </reaction>
</comment>
<dbReference type="InterPro" id="IPR003594">
    <property type="entry name" value="HATPase_dom"/>
</dbReference>
<dbReference type="InterPro" id="IPR005467">
    <property type="entry name" value="His_kinase_dom"/>
</dbReference>
<reference evidence="11" key="1">
    <citation type="submission" date="2018-05" db="EMBL/GenBank/DDBJ databases">
        <title>Draft genome sequence of Stemphylium lycopersici strain CIDEFI 213.</title>
        <authorList>
            <person name="Medina R."/>
            <person name="Franco M.E.E."/>
            <person name="Lucentini C.G."/>
            <person name="Saparrat M.C.N."/>
            <person name="Balatti P.A."/>
        </authorList>
    </citation>
    <scope>NUCLEOTIDE SEQUENCE [LARGE SCALE GENOMIC DNA]</scope>
    <source>
        <strain evidence="11">CIDEFI 213</strain>
    </source>
</reference>
<evidence type="ECO:0000259" key="8">
    <source>
        <dbReference type="PROSITE" id="PS50109"/>
    </source>
</evidence>
<evidence type="ECO:0000256" key="4">
    <source>
        <dbReference type="ARBA" id="ARBA00022679"/>
    </source>
</evidence>
<keyword evidence="11" id="KW-1185">Reference proteome</keyword>
<organism evidence="10 11">
    <name type="scientific">Stemphylium lycopersici</name>
    <name type="common">Tomato gray leaf spot disease fungus</name>
    <name type="synonym">Thyrospora lycopersici</name>
    <dbReference type="NCBI Taxonomy" id="183478"/>
    <lineage>
        <taxon>Eukaryota</taxon>
        <taxon>Fungi</taxon>
        <taxon>Dikarya</taxon>
        <taxon>Ascomycota</taxon>
        <taxon>Pezizomycotina</taxon>
        <taxon>Dothideomycetes</taxon>
        <taxon>Pleosporomycetidae</taxon>
        <taxon>Pleosporales</taxon>
        <taxon>Pleosporineae</taxon>
        <taxon>Pleosporaceae</taxon>
        <taxon>Stemphylium</taxon>
    </lineage>
</organism>
<dbReference type="InterPro" id="IPR036890">
    <property type="entry name" value="HATPase_C_sf"/>
</dbReference>
<dbReference type="SUPFAM" id="SSF52172">
    <property type="entry name" value="CheY-like"/>
    <property type="match status" value="1"/>
</dbReference>
<dbReference type="SUPFAM" id="SSF55874">
    <property type="entry name" value="ATPase domain of HSP90 chaperone/DNA topoisomerase II/histidine kinase"/>
    <property type="match status" value="1"/>
</dbReference>
<evidence type="ECO:0000256" key="7">
    <source>
        <dbReference type="SAM" id="MobiDB-lite"/>
    </source>
</evidence>
<protein>
    <recommendedName>
        <fullName evidence="2">histidine kinase</fullName>
        <ecNumber evidence="2">2.7.13.3</ecNumber>
    </recommendedName>
</protein>
<dbReference type="InterPro" id="IPR001789">
    <property type="entry name" value="Sig_transdc_resp-reg_receiver"/>
</dbReference>
<dbReference type="GO" id="GO:0000155">
    <property type="term" value="F:phosphorelay sensor kinase activity"/>
    <property type="evidence" value="ECO:0007669"/>
    <property type="project" value="InterPro"/>
</dbReference>
<feature type="region of interest" description="Disordered" evidence="7">
    <location>
        <begin position="831"/>
        <end position="900"/>
    </location>
</feature>
<name>A0A364N704_STELY</name>
<keyword evidence="4 10" id="KW-0808">Transferase</keyword>
<keyword evidence="3 6" id="KW-0597">Phosphoprotein</keyword>
<dbReference type="AlphaFoldDB" id="A0A364N704"/>
<dbReference type="STRING" id="183478.A0A364N704"/>
<dbReference type="Gene3D" id="3.40.50.2300">
    <property type="match status" value="1"/>
</dbReference>
<evidence type="ECO:0000256" key="2">
    <source>
        <dbReference type="ARBA" id="ARBA00012438"/>
    </source>
</evidence>
<dbReference type="CDD" id="cd17546">
    <property type="entry name" value="REC_hyHK_CKI1_RcsC-like"/>
    <property type="match status" value="1"/>
</dbReference>
<evidence type="ECO:0000256" key="3">
    <source>
        <dbReference type="ARBA" id="ARBA00022553"/>
    </source>
</evidence>
<dbReference type="PANTHER" id="PTHR43047">
    <property type="entry name" value="TWO-COMPONENT HISTIDINE PROTEIN KINASE"/>
    <property type="match status" value="1"/>
</dbReference>
<dbReference type="Gene3D" id="3.30.565.10">
    <property type="entry name" value="Histidine kinase-like ATPase, C-terminal domain"/>
    <property type="match status" value="1"/>
</dbReference>
<dbReference type="InterPro" id="IPR004358">
    <property type="entry name" value="Sig_transdc_His_kin-like_C"/>
</dbReference>
<dbReference type="SMART" id="SM00387">
    <property type="entry name" value="HATPase_c"/>
    <property type="match status" value="1"/>
</dbReference>
<keyword evidence="5 10" id="KW-0418">Kinase</keyword>
<comment type="caution">
    <text evidence="10">The sequence shown here is derived from an EMBL/GenBank/DDBJ whole genome shotgun (WGS) entry which is preliminary data.</text>
</comment>
<feature type="compositionally biased region" description="Basic and acidic residues" evidence="7">
    <location>
        <begin position="835"/>
        <end position="844"/>
    </location>
</feature>
<proteinExistence type="predicted"/>